<evidence type="ECO:0000256" key="3">
    <source>
        <dbReference type="ARBA" id="ARBA00023082"/>
    </source>
</evidence>
<evidence type="ECO:0000259" key="7">
    <source>
        <dbReference type="Pfam" id="PF04542"/>
    </source>
</evidence>
<dbReference type="InterPro" id="IPR014244">
    <property type="entry name" value="RNA_pol_sigma-I"/>
</dbReference>
<dbReference type="HAMAP" id="MF_02064">
    <property type="entry name" value="Sigma70_SigI"/>
    <property type="match status" value="1"/>
</dbReference>
<dbReference type="NCBIfam" id="TIGR02895">
    <property type="entry name" value="spore_sigI"/>
    <property type="match status" value="1"/>
</dbReference>
<keyword evidence="5 6" id="KW-0804">Transcription</keyword>
<reference evidence="8 9" key="1">
    <citation type="submission" date="2021-03" db="EMBL/GenBank/DDBJ databases">
        <title>Genomic Encyclopedia of Type Strains, Phase IV (KMG-IV): sequencing the most valuable type-strain genomes for metagenomic binning, comparative biology and taxonomic classification.</title>
        <authorList>
            <person name="Goeker M."/>
        </authorList>
    </citation>
    <scope>NUCLEOTIDE SEQUENCE [LARGE SCALE GENOMIC DNA]</scope>
    <source>
        <strain evidence="8 9">DSM 24738</strain>
    </source>
</reference>
<keyword evidence="9" id="KW-1185">Reference proteome</keyword>
<comment type="subcellular location">
    <subcellularLocation>
        <location evidence="6">Cytoplasm</location>
    </subcellularLocation>
</comment>
<dbReference type="Proteomes" id="UP001519343">
    <property type="component" value="Unassembled WGS sequence"/>
</dbReference>
<comment type="activity regulation">
    <text evidence="6">Negatively regulated by the anti-sigma-I factor RsgI.</text>
</comment>
<keyword evidence="4 6" id="KW-0238">DNA-binding</keyword>
<comment type="similarity">
    <text evidence="6">Belongs to the sigma-70 factor family. SigI subfamily.</text>
</comment>
<feature type="short sequence motif" description="Polymerase core binding" evidence="6">
    <location>
        <begin position="64"/>
        <end position="77"/>
    </location>
</feature>
<comment type="caution">
    <text evidence="8">The sequence shown here is derived from an EMBL/GenBank/DDBJ whole genome shotgun (WGS) entry which is preliminary data.</text>
</comment>
<dbReference type="Gene3D" id="1.10.1740.10">
    <property type="match status" value="1"/>
</dbReference>
<evidence type="ECO:0000256" key="4">
    <source>
        <dbReference type="ARBA" id="ARBA00023125"/>
    </source>
</evidence>
<accession>A0ABS4GWJ7</accession>
<evidence type="ECO:0000256" key="1">
    <source>
        <dbReference type="ARBA" id="ARBA00022490"/>
    </source>
</evidence>
<gene>
    <name evidence="6" type="primary">sigI</name>
    <name evidence="8" type="ORF">J2Z37_004664</name>
</gene>
<sequence length="259" mass="30192">MLSRFLGKRSSHFPSARVELEKDVTLAQQGDLDVRNDLIKNYIPFISQVTSKVCKRFIDPSKDDEFSVAMEAFDEAISKYTFGKGSSFLSFADLVIRRRVIDFIRKEAKHRGQLSFEHTGDGEEETDQTAIETQVSIQQYQLDYDASLRREEINHYKEKLKEFKIDLMELPDISPKHVDARQNAMEVARTVVNNSRLCQLFMEKRKLPMKDLMAEVSVSRKTVERNRNYIVAIIILLLEDYQYLHSYLQVETERVVQPS</sequence>
<dbReference type="InterPro" id="IPR013325">
    <property type="entry name" value="RNA_pol_sigma_r2"/>
</dbReference>
<organism evidence="8 9">
    <name type="scientific">Ammoniphilus resinae</name>
    <dbReference type="NCBI Taxonomy" id="861532"/>
    <lineage>
        <taxon>Bacteria</taxon>
        <taxon>Bacillati</taxon>
        <taxon>Bacillota</taxon>
        <taxon>Bacilli</taxon>
        <taxon>Bacillales</taxon>
        <taxon>Paenibacillaceae</taxon>
        <taxon>Aneurinibacillus group</taxon>
        <taxon>Ammoniphilus</taxon>
    </lineage>
</organism>
<comment type="function">
    <text evidence="6">Sigma factors are initiation factors that promote the attachment of RNA polymerase to specific initiation sites and are then released.</text>
</comment>
<feature type="DNA-binding region" description="H-T-H motif" evidence="6">
    <location>
        <begin position="209"/>
        <end position="228"/>
    </location>
</feature>
<proteinExistence type="inferred from homology"/>
<dbReference type="PIRSF" id="PIRSF038953">
    <property type="entry name" value="SigI"/>
    <property type="match status" value="1"/>
</dbReference>
<keyword evidence="1 6" id="KW-0963">Cytoplasm</keyword>
<name>A0ABS4GWJ7_9BACL</name>
<dbReference type="InterPro" id="IPR007627">
    <property type="entry name" value="RNA_pol_sigma70_r2"/>
</dbReference>
<keyword evidence="2 6" id="KW-0805">Transcription regulation</keyword>
<evidence type="ECO:0000256" key="6">
    <source>
        <dbReference type="HAMAP-Rule" id="MF_02064"/>
    </source>
</evidence>
<keyword evidence="6" id="KW-0346">Stress response</keyword>
<evidence type="ECO:0000313" key="9">
    <source>
        <dbReference type="Proteomes" id="UP001519343"/>
    </source>
</evidence>
<dbReference type="SUPFAM" id="SSF88946">
    <property type="entry name" value="Sigma2 domain of RNA polymerase sigma factors"/>
    <property type="match status" value="1"/>
</dbReference>
<feature type="domain" description="RNA polymerase sigma-70 region 2" evidence="7">
    <location>
        <begin position="39"/>
        <end position="109"/>
    </location>
</feature>
<dbReference type="RefSeq" id="WP_209812628.1">
    <property type="nucleotide sequence ID" value="NZ_JAGGKT010000024.1"/>
</dbReference>
<keyword evidence="3 6" id="KW-0731">Sigma factor</keyword>
<evidence type="ECO:0000256" key="5">
    <source>
        <dbReference type="ARBA" id="ARBA00023163"/>
    </source>
</evidence>
<dbReference type="Pfam" id="PF04542">
    <property type="entry name" value="Sigma70_r2"/>
    <property type="match status" value="1"/>
</dbReference>
<dbReference type="EMBL" id="JAGGKT010000024">
    <property type="protein sequence ID" value="MBP1934644.1"/>
    <property type="molecule type" value="Genomic_DNA"/>
</dbReference>
<protein>
    <recommendedName>
        <fullName evidence="6">RNA polymerase sigma factor SigI</fullName>
    </recommendedName>
</protein>
<evidence type="ECO:0000313" key="8">
    <source>
        <dbReference type="EMBL" id="MBP1934644.1"/>
    </source>
</evidence>
<comment type="subunit">
    <text evidence="6">Interacts with RsgI.</text>
</comment>
<evidence type="ECO:0000256" key="2">
    <source>
        <dbReference type="ARBA" id="ARBA00023015"/>
    </source>
</evidence>